<dbReference type="PROSITE" id="PS51257">
    <property type="entry name" value="PROKAR_LIPOPROTEIN"/>
    <property type="match status" value="1"/>
</dbReference>
<dbReference type="CDD" id="cd08519">
    <property type="entry name" value="PBP2_NikA_DppA_OppA_like_20"/>
    <property type="match status" value="1"/>
</dbReference>
<sequence>MSRRTPLHFLSLFCIFLLLAVGCGRPSGPASSPSPSVLAPEQLVIGINTSRIRTLDPADAYEIVSGNLLYNLGDRLYTYEPESGELVPQLASALPTISEDGLIYTIPLRQGVKFHDGEPFNAEAMAFSLNRFIQNTGKPSFLLSDIIFQDEATQEYGIRATGDYELTLELKQPFAAFTDLLAFSGLVAVSPKAYQEAVGANEFLPTEFVGTGPYQLDSFGNDLIRLKVFPDYWGEAPKNQGINVKLYSSSANLFNAFRTGSVDMTYQSLEPVQIEALINQAEAGDWQVTEGPGNVITYLTLNLRDEDLKKVEVRQALAAMIDRPLLEERVFRKQSAPLFSLIPTIFDVSEPVFEKTQKSVAEVKDLLKQVGYDEQNPLTLDFWFRSNVSSNGAAASTIKAVIDRDYAPVVQVNLKSIESATAYENLDKGTYPIFMLDWYGDFYDPDNYVQPFMDCEQGNPEQGCEQGASQTQGSFFFNDRVNELIDQQRQTIDPQKRKAIFKELQEILVQEVPFIPLWQNKDYVFAQTNVQGIQLQPTQQFSFAPLKKS</sequence>
<dbReference type="Gene3D" id="3.90.76.10">
    <property type="entry name" value="Dipeptide-binding Protein, Domain 1"/>
    <property type="match status" value="1"/>
</dbReference>
<accession>A0ABD4SYS9</accession>
<dbReference type="InterPro" id="IPR039424">
    <property type="entry name" value="SBP_5"/>
</dbReference>
<dbReference type="PIRSF" id="PIRSF002741">
    <property type="entry name" value="MppA"/>
    <property type="match status" value="1"/>
</dbReference>
<evidence type="ECO:0000313" key="7">
    <source>
        <dbReference type="Proteomes" id="UP000031561"/>
    </source>
</evidence>
<dbReference type="GO" id="GO:0030313">
    <property type="term" value="C:cell envelope"/>
    <property type="evidence" value="ECO:0007669"/>
    <property type="project" value="UniProtKB-SubCell"/>
</dbReference>
<proteinExistence type="inferred from homology"/>
<comment type="subcellular location">
    <subcellularLocation>
        <location evidence="1">Cell envelope</location>
    </subcellularLocation>
</comment>
<keyword evidence="3" id="KW-0813">Transport</keyword>
<keyword evidence="7" id="KW-1185">Reference proteome</keyword>
<organism evidence="6 7">
    <name type="scientific">Lyngbya confervoides BDU141951</name>
    <dbReference type="NCBI Taxonomy" id="1574623"/>
    <lineage>
        <taxon>Bacteria</taxon>
        <taxon>Bacillati</taxon>
        <taxon>Cyanobacteriota</taxon>
        <taxon>Cyanophyceae</taxon>
        <taxon>Oscillatoriophycideae</taxon>
        <taxon>Oscillatoriales</taxon>
        <taxon>Microcoleaceae</taxon>
        <taxon>Lyngbya</taxon>
    </lineage>
</organism>
<dbReference type="Gene3D" id="3.40.190.10">
    <property type="entry name" value="Periplasmic binding protein-like II"/>
    <property type="match status" value="1"/>
</dbReference>
<dbReference type="Pfam" id="PF00496">
    <property type="entry name" value="SBP_bac_5"/>
    <property type="match status" value="1"/>
</dbReference>
<dbReference type="InterPro" id="IPR000914">
    <property type="entry name" value="SBP_5_dom"/>
</dbReference>
<evidence type="ECO:0000256" key="2">
    <source>
        <dbReference type="ARBA" id="ARBA00005695"/>
    </source>
</evidence>
<gene>
    <name evidence="6" type="ORF">QQ91_0001475</name>
</gene>
<dbReference type="PANTHER" id="PTHR30290">
    <property type="entry name" value="PERIPLASMIC BINDING COMPONENT OF ABC TRANSPORTER"/>
    <property type="match status" value="1"/>
</dbReference>
<dbReference type="AlphaFoldDB" id="A0ABD4SYS9"/>
<dbReference type="SUPFAM" id="SSF53850">
    <property type="entry name" value="Periplasmic binding protein-like II"/>
    <property type="match status" value="1"/>
</dbReference>
<evidence type="ECO:0000256" key="4">
    <source>
        <dbReference type="ARBA" id="ARBA00022729"/>
    </source>
</evidence>
<evidence type="ECO:0000256" key="3">
    <source>
        <dbReference type="ARBA" id="ARBA00022448"/>
    </source>
</evidence>
<evidence type="ECO:0000313" key="6">
    <source>
        <dbReference type="EMBL" id="MCM1981500.1"/>
    </source>
</evidence>
<comment type="caution">
    <text evidence="6">The sequence shown here is derived from an EMBL/GenBank/DDBJ whole genome shotgun (WGS) entry which is preliminary data.</text>
</comment>
<reference evidence="6 7" key="1">
    <citation type="journal article" date="2015" name="Genome Announc.">
        <title>Draft Genome Sequence of Filamentous Marine Cyanobacterium Lyngbya confervoides Strain BDU141951.</title>
        <authorList>
            <person name="Chandrababunaidu M.M."/>
            <person name="Sen D."/>
            <person name="Tripathy S."/>
        </authorList>
    </citation>
    <scope>NUCLEOTIDE SEQUENCE [LARGE SCALE GENOMIC DNA]</scope>
    <source>
        <strain evidence="6 7">BDU141951</strain>
    </source>
</reference>
<dbReference type="EMBL" id="JTHE03000009">
    <property type="protein sequence ID" value="MCM1981500.1"/>
    <property type="molecule type" value="Genomic_DNA"/>
</dbReference>
<keyword evidence="4" id="KW-0732">Signal</keyword>
<dbReference type="Proteomes" id="UP000031561">
    <property type="component" value="Unassembled WGS sequence"/>
</dbReference>
<comment type="similarity">
    <text evidence="2">Belongs to the bacterial solute-binding protein 5 family.</text>
</comment>
<dbReference type="PANTHER" id="PTHR30290:SF10">
    <property type="entry name" value="PERIPLASMIC OLIGOPEPTIDE-BINDING PROTEIN-RELATED"/>
    <property type="match status" value="1"/>
</dbReference>
<dbReference type="RefSeq" id="WP_201277267.1">
    <property type="nucleotide sequence ID" value="NZ_JTHE03000009.1"/>
</dbReference>
<dbReference type="InterPro" id="IPR030678">
    <property type="entry name" value="Peptide/Ni-bd"/>
</dbReference>
<protein>
    <submittedName>
        <fullName evidence="6">ABC transporter substrate-binding protein</fullName>
    </submittedName>
</protein>
<name>A0ABD4SYS9_9CYAN</name>
<feature type="domain" description="Solute-binding protein family 5" evidence="5">
    <location>
        <begin position="85"/>
        <end position="458"/>
    </location>
</feature>
<dbReference type="GO" id="GO:0042597">
    <property type="term" value="C:periplasmic space"/>
    <property type="evidence" value="ECO:0007669"/>
    <property type="project" value="UniProtKB-ARBA"/>
</dbReference>
<evidence type="ECO:0000259" key="5">
    <source>
        <dbReference type="Pfam" id="PF00496"/>
    </source>
</evidence>
<evidence type="ECO:0000256" key="1">
    <source>
        <dbReference type="ARBA" id="ARBA00004196"/>
    </source>
</evidence>
<dbReference type="Gene3D" id="3.10.105.10">
    <property type="entry name" value="Dipeptide-binding Protein, Domain 3"/>
    <property type="match status" value="1"/>
</dbReference>